<sequence length="60" mass="6479">MFIDSGKSLDDFAKLTGLTPIQAARLLEPTVEPEFGPIVNALYLLGYPLLVQAPYAGNLD</sequence>
<gene>
    <name evidence="1" type="ORF">IAB19_08990</name>
</gene>
<dbReference type="EMBL" id="JADINH010000178">
    <property type="protein sequence ID" value="MBO8416501.1"/>
    <property type="molecule type" value="Genomic_DNA"/>
</dbReference>
<proteinExistence type="predicted"/>
<reference evidence="1" key="1">
    <citation type="submission" date="2020-10" db="EMBL/GenBank/DDBJ databases">
        <authorList>
            <person name="Gilroy R."/>
        </authorList>
    </citation>
    <scope>NUCLEOTIDE SEQUENCE</scope>
    <source>
        <strain evidence="1">17213</strain>
    </source>
</reference>
<comment type="caution">
    <text evidence="1">The sequence shown here is derived from an EMBL/GenBank/DDBJ whole genome shotgun (WGS) entry which is preliminary data.</text>
</comment>
<protein>
    <submittedName>
        <fullName evidence="1">Uncharacterized protein</fullName>
    </submittedName>
</protein>
<dbReference type="Proteomes" id="UP000823631">
    <property type="component" value="Unassembled WGS sequence"/>
</dbReference>
<evidence type="ECO:0000313" key="2">
    <source>
        <dbReference type="Proteomes" id="UP000823631"/>
    </source>
</evidence>
<reference evidence="1" key="2">
    <citation type="journal article" date="2021" name="PeerJ">
        <title>Extensive microbial diversity within the chicken gut microbiome revealed by metagenomics and culture.</title>
        <authorList>
            <person name="Gilroy R."/>
            <person name="Ravi A."/>
            <person name="Getino M."/>
            <person name="Pursley I."/>
            <person name="Horton D.L."/>
            <person name="Alikhan N.F."/>
            <person name="Baker D."/>
            <person name="Gharbi K."/>
            <person name="Hall N."/>
            <person name="Watson M."/>
            <person name="Adriaenssens E.M."/>
            <person name="Foster-Nyarko E."/>
            <person name="Jarju S."/>
            <person name="Secka A."/>
            <person name="Antonio M."/>
            <person name="Oren A."/>
            <person name="Chaudhuri R.R."/>
            <person name="La Ragione R."/>
            <person name="Hildebrand F."/>
            <person name="Pallen M.J."/>
        </authorList>
    </citation>
    <scope>NUCLEOTIDE SEQUENCE</scope>
    <source>
        <strain evidence="1">17213</strain>
    </source>
</reference>
<name>A0A9D9DB56_9GAMM</name>
<accession>A0A9D9DB56</accession>
<evidence type="ECO:0000313" key="1">
    <source>
        <dbReference type="EMBL" id="MBO8416501.1"/>
    </source>
</evidence>
<organism evidence="1 2">
    <name type="scientific">Candidatus Avisuccinivibrio stercorigallinarum</name>
    <dbReference type="NCBI Taxonomy" id="2840704"/>
    <lineage>
        <taxon>Bacteria</taxon>
        <taxon>Pseudomonadati</taxon>
        <taxon>Pseudomonadota</taxon>
        <taxon>Gammaproteobacteria</taxon>
        <taxon>Aeromonadales</taxon>
        <taxon>Succinivibrionaceae</taxon>
        <taxon>Succinivibrionaceae incertae sedis</taxon>
        <taxon>Candidatus Avisuccinivibrio</taxon>
    </lineage>
</organism>
<dbReference type="AlphaFoldDB" id="A0A9D9DB56"/>